<dbReference type="Pfam" id="PF14718">
    <property type="entry name" value="SLT_L"/>
    <property type="match status" value="1"/>
</dbReference>
<feature type="domain" description="Lytic transglycosylase superhelical linker" evidence="4">
    <location>
        <begin position="366"/>
        <end position="431"/>
    </location>
</feature>
<comment type="similarity">
    <text evidence="1">Belongs to the transglycosylase Slt family.</text>
</comment>
<dbReference type="Gene3D" id="1.10.1240.20">
    <property type="entry name" value="Lytic transglycosylase, superhelical linker domain"/>
    <property type="match status" value="1"/>
</dbReference>
<dbReference type="InterPro" id="IPR008258">
    <property type="entry name" value="Transglycosylase_SLT_dom_1"/>
</dbReference>
<gene>
    <name evidence="5" type="primary">sltY</name>
    <name evidence="5" type="ORF">GCM10007053_12800</name>
</gene>
<evidence type="ECO:0000313" key="5">
    <source>
        <dbReference type="EMBL" id="GHD30718.1"/>
    </source>
</evidence>
<dbReference type="Pfam" id="PF01464">
    <property type="entry name" value="SLT"/>
    <property type="match status" value="1"/>
</dbReference>
<evidence type="ECO:0000259" key="3">
    <source>
        <dbReference type="Pfam" id="PF01464"/>
    </source>
</evidence>
<dbReference type="InterPro" id="IPR008939">
    <property type="entry name" value="Lytic_TGlycosylase_superhlx_U"/>
</dbReference>
<comment type="caution">
    <text evidence="5">The sequence shown here is derived from an EMBL/GenBank/DDBJ whole genome shotgun (WGS) entry which is preliminary data.</text>
</comment>
<protein>
    <submittedName>
        <fullName evidence="5">Lytic transglycosylase</fullName>
    </submittedName>
</protein>
<dbReference type="Gene3D" id="1.25.20.10">
    <property type="entry name" value="Bacterial muramidases"/>
    <property type="match status" value="1"/>
</dbReference>
<reference evidence="5" key="2">
    <citation type="submission" date="2020-09" db="EMBL/GenBank/DDBJ databases">
        <authorList>
            <person name="Sun Q."/>
            <person name="Kim S."/>
        </authorList>
    </citation>
    <scope>NUCLEOTIDE SEQUENCE</scope>
    <source>
        <strain evidence="5">KCTC 23430</strain>
    </source>
</reference>
<dbReference type="RefSeq" id="WP_189476352.1">
    <property type="nucleotide sequence ID" value="NZ_BMYM01000001.1"/>
</dbReference>
<sequence>MTAIQRGQTSQFQRLRNDLDDYPLAIYLDYYNLTRDPGRVRPSDARQFLAAAEGSPLPNRFKSAYLTRAGKDRRWADFLAVNPDEPNSIVLKCYYFRAVLAGGDPLAAWEGAERLWVHGKSRPKECDPLFSAWQKAGELSDEVVWARLLKAFDARERSLMNYVARKGSPALKPRSDRLLAVYRRPAELDKQRLPADQPYSTDIAAHGLVYLARYSPAKALNQWRQFSATLPFTETQSEAVESAIVLQGLFARDAAVEQWLPNVLPRLKDDKLVEIRLRWLLEEQDWPQVLAAQSYLSEEGLSKAGWRYWRGYALEKTGKGDEGRAILASVAQERDYYGFLAADHLGKPYDFNHESMVLDSARAQPLKALPGVQRVRELNYHDEEQLAFSEWHTVLGASEQPQRQQLALLAADEGWHRMAIDAASRAQAWDLLDLRFPMPYRDTFEHYGVVQRVPHTELMAIARRESAFFAEARSPVGARGLMQIMPATGKQVASQLGRKHTTSALYDVEHNVRLGSAYYRQLLDRFDGNRIFALAAYNAGPHRVDRWRRNTAGKLPAEIWVATIPYKETRNYVQAVLSYNVVFQYLQGEDKSMLTPEERRLAY</sequence>
<dbReference type="GO" id="GO:0042597">
    <property type="term" value="C:periplasmic space"/>
    <property type="evidence" value="ECO:0007669"/>
    <property type="project" value="InterPro"/>
</dbReference>
<feature type="domain" description="Transglycosylase SLT" evidence="3">
    <location>
        <begin position="448"/>
        <end position="554"/>
    </location>
</feature>
<dbReference type="PANTHER" id="PTHR37423:SF5">
    <property type="entry name" value="SOLUBLE LYTIC MUREIN TRANSGLYCOSYLASE"/>
    <property type="match status" value="1"/>
</dbReference>
<dbReference type="Pfam" id="PF00760">
    <property type="entry name" value="Cucumo_coat"/>
    <property type="match status" value="1"/>
</dbReference>
<reference evidence="5" key="1">
    <citation type="journal article" date="2014" name="Int. J. Syst. Evol. Microbiol.">
        <title>Complete genome sequence of Corynebacterium casei LMG S-19264T (=DSM 44701T), isolated from a smear-ripened cheese.</title>
        <authorList>
            <consortium name="US DOE Joint Genome Institute (JGI-PGF)"/>
            <person name="Walter F."/>
            <person name="Albersmeier A."/>
            <person name="Kalinowski J."/>
            <person name="Ruckert C."/>
        </authorList>
    </citation>
    <scope>NUCLEOTIDE SEQUENCE</scope>
    <source>
        <strain evidence="5">KCTC 23430</strain>
    </source>
</reference>
<evidence type="ECO:0000256" key="1">
    <source>
        <dbReference type="ARBA" id="ARBA00007734"/>
    </source>
</evidence>
<dbReference type="InterPro" id="IPR012289">
    <property type="entry name" value="Lytic_TGlycosylase_superhlx_L"/>
</dbReference>
<dbReference type="PANTHER" id="PTHR37423">
    <property type="entry name" value="SOLUBLE LYTIC MUREIN TRANSGLYCOSYLASE-RELATED"/>
    <property type="match status" value="1"/>
</dbReference>
<accession>A0A918XG18</accession>
<keyword evidence="6" id="KW-1185">Reference proteome</keyword>
<dbReference type="Proteomes" id="UP000644693">
    <property type="component" value="Unassembled WGS sequence"/>
</dbReference>
<organism evidence="5 6">
    <name type="scientific">Parahalioglobus pacificus</name>
    <dbReference type="NCBI Taxonomy" id="930806"/>
    <lineage>
        <taxon>Bacteria</taxon>
        <taxon>Pseudomonadati</taxon>
        <taxon>Pseudomonadota</taxon>
        <taxon>Gammaproteobacteria</taxon>
        <taxon>Cellvibrionales</taxon>
        <taxon>Halieaceae</taxon>
        <taxon>Parahalioglobus</taxon>
    </lineage>
</organism>
<dbReference type="SUPFAM" id="SSF53955">
    <property type="entry name" value="Lysozyme-like"/>
    <property type="match status" value="1"/>
</dbReference>
<dbReference type="SUPFAM" id="SSF48435">
    <property type="entry name" value="Bacterial muramidases"/>
    <property type="match status" value="1"/>
</dbReference>
<name>A0A918XG18_9GAMM</name>
<evidence type="ECO:0000313" key="6">
    <source>
        <dbReference type="Proteomes" id="UP000644693"/>
    </source>
</evidence>
<dbReference type="CDD" id="cd13401">
    <property type="entry name" value="Slt70-like"/>
    <property type="match status" value="1"/>
</dbReference>
<dbReference type="PROSITE" id="PS00922">
    <property type="entry name" value="TRANSGLYCOSYLASE"/>
    <property type="match status" value="1"/>
</dbReference>
<keyword evidence="2" id="KW-0732">Signal</keyword>
<dbReference type="AlphaFoldDB" id="A0A918XG18"/>
<dbReference type="InterPro" id="IPR000189">
    <property type="entry name" value="Transglyc_AS"/>
</dbReference>
<dbReference type="GO" id="GO:0008933">
    <property type="term" value="F:peptidoglycan lytic transglycosylase activity"/>
    <property type="evidence" value="ECO:0007669"/>
    <property type="project" value="InterPro"/>
</dbReference>
<dbReference type="InterPro" id="IPR037061">
    <property type="entry name" value="Lytic_TGlycoase_superhlx_L_sf"/>
</dbReference>
<evidence type="ECO:0000256" key="2">
    <source>
        <dbReference type="ARBA" id="ARBA00022729"/>
    </source>
</evidence>
<dbReference type="GO" id="GO:0004553">
    <property type="term" value="F:hydrolase activity, hydrolyzing O-glycosyl compounds"/>
    <property type="evidence" value="ECO:0007669"/>
    <property type="project" value="InterPro"/>
</dbReference>
<evidence type="ECO:0000259" key="4">
    <source>
        <dbReference type="Pfam" id="PF14718"/>
    </source>
</evidence>
<dbReference type="InterPro" id="IPR023346">
    <property type="entry name" value="Lysozyme-like_dom_sf"/>
</dbReference>
<proteinExistence type="inferred from homology"/>
<dbReference type="EMBL" id="BMYM01000001">
    <property type="protein sequence ID" value="GHD30718.1"/>
    <property type="molecule type" value="Genomic_DNA"/>
</dbReference>
<dbReference type="GO" id="GO:0016020">
    <property type="term" value="C:membrane"/>
    <property type="evidence" value="ECO:0007669"/>
    <property type="project" value="InterPro"/>
</dbReference>
<dbReference type="Gene3D" id="1.10.530.10">
    <property type="match status" value="1"/>
</dbReference>
<dbReference type="GO" id="GO:0000270">
    <property type="term" value="P:peptidoglycan metabolic process"/>
    <property type="evidence" value="ECO:0007669"/>
    <property type="project" value="InterPro"/>
</dbReference>